<comment type="caution">
    <text evidence="11">The sequence shown here is derived from an EMBL/GenBank/DDBJ whole genome shotgun (WGS) entry which is preliminary data.</text>
</comment>
<evidence type="ECO:0000256" key="4">
    <source>
        <dbReference type="ARBA" id="ARBA00022801"/>
    </source>
</evidence>
<dbReference type="Gene3D" id="3.30.310.260">
    <property type="match status" value="1"/>
</dbReference>
<gene>
    <name evidence="11" type="ORF">GOC74_12550</name>
</gene>
<dbReference type="Gene3D" id="1.10.1670.10">
    <property type="entry name" value="Helix-hairpin-Helix base-excision DNA repair enzymes (C-terminal)"/>
    <property type="match status" value="1"/>
</dbReference>
<keyword evidence="5" id="KW-0234">DNA repair</keyword>
<evidence type="ECO:0000259" key="10">
    <source>
        <dbReference type="SMART" id="SM00478"/>
    </source>
</evidence>
<evidence type="ECO:0000256" key="5">
    <source>
        <dbReference type="ARBA" id="ARBA00023204"/>
    </source>
</evidence>
<dbReference type="SUPFAM" id="SSF48150">
    <property type="entry name" value="DNA-glycosylase"/>
    <property type="match status" value="1"/>
</dbReference>
<keyword evidence="6" id="KW-0456">Lyase</keyword>
<evidence type="ECO:0000313" key="11">
    <source>
        <dbReference type="EMBL" id="NLV10754.1"/>
    </source>
</evidence>
<evidence type="ECO:0000313" key="12">
    <source>
        <dbReference type="Proteomes" id="UP000608662"/>
    </source>
</evidence>
<dbReference type="RefSeq" id="WP_170094414.1">
    <property type="nucleotide sequence ID" value="NZ_WOYG01000001.1"/>
</dbReference>
<dbReference type="PANTHER" id="PTHR10242:SF2">
    <property type="entry name" value="N-GLYCOSYLASE_DNA LYASE"/>
    <property type="match status" value="1"/>
</dbReference>
<dbReference type="InterPro" id="IPR023170">
    <property type="entry name" value="HhH_base_excis_C"/>
</dbReference>
<dbReference type="GO" id="GO:0006289">
    <property type="term" value="P:nucleotide-excision repair"/>
    <property type="evidence" value="ECO:0007669"/>
    <property type="project" value="InterPro"/>
</dbReference>
<proteinExistence type="inferred from homology"/>
<dbReference type="CDD" id="cd00056">
    <property type="entry name" value="ENDO3c"/>
    <property type="match status" value="1"/>
</dbReference>
<evidence type="ECO:0000256" key="3">
    <source>
        <dbReference type="ARBA" id="ARBA00022763"/>
    </source>
</evidence>
<feature type="domain" description="HhH-GPD" evidence="10">
    <location>
        <begin position="132"/>
        <end position="296"/>
    </location>
</feature>
<evidence type="ECO:0000256" key="1">
    <source>
        <dbReference type="ARBA" id="ARBA00010679"/>
    </source>
</evidence>
<keyword evidence="4" id="KW-0378">Hydrolase</keyword>
<dbReference type="Pfam" id="PF07934">
    <property type="entry name" value="OGG_N"/>
    <property type="match status" value="1"/>
</dbReference>
<dbReference type="GO" id="GO:0006284">
    <property type="term" value="P:base-excision repair"/>
    <property type="evidence" value="ECO:0007669"/>
    <property type="project" value="InterPro"/>
</dbReference>
<dbReference type="Proteomes" id="UP000608662">
    <property type="component" value="Unassembled WGS sequence"/>
</dbReference>
<dbReference type="OrthoDB" id="14922at2157"/>
<dbReference type="PANTHER" id="PTHR10242">
    <property type="entry name" value="8-OXOGUANINE DNA GLYCOSYLASE"/>
    <property type="match status" value="1"/>
</dbReference>
<dbReference type="InterPro" id="IPR011257">
    <property type="entry name" value="DNA_glycosylase"/>
</dbReference>
<dbReference type="InterPro" id="IPR012904">
    <property type="entry name" value="OGG_N"/>
</dbReference>
<dbReference type="SMART" id="SM00478">
    <property type="entry name" value="ENDO3c"/>
    <property type="match status" value="1"/>
</dbReference>
<dbReference type="GO" id="GO:0003684">
    <property type="term" value="F:damaged DNA binding"/>
    <property type="evidence" value="ECO:0007669"/>
    <property type="project" value="InterPro"/>
</dbReference>
<sequence length="302" mass="33642">MERGQIAIASLPGGVDLQSTVESGQSYLWDRSDGRMYDQDGAHGGSAWYWTTVRVDGRAHVIRVRKRDGHLEWESDIDATPHLRRLLRLDDDLEAIRATAPDDAVVQDAYDEYWGMRLVRDPPFGSLISFICSAQMRVGRIHGMQQALRETYGDPVTFDGETYHAYPTPEQLAATTEEALRDLGLGYRAPYVLRTATMVAEGEADPQAARGMAYEGARDHLTQFVGVGDKVADCVLLFSLDFLEAVPLDTWIKTTIEEYFPAADRGNYADTSRAIREALGGEYAGYAQTYVFHYLRSGGDQA</sequence>
<name>A0A847UGX3_9EURY</name>
<dbReference type="InterPro" id="IPR052054">
    <property type="entry name" value="Oxidative_DNA_repair_enzyme"/>
</dbReference>
<keyword evidence="3" id="KW-0227">DNA damage</keyword>
<keyword evidence="7" id="KW-0511">Multifunctional enzyme</keyword>
<organism evidence="11 12">
    <name type="scientific">Halomicrobium mukohataei</name>
    <dbReference type="NCBI Taxonomy" id="57705"/>
    <lineage>
        <taxon>Archaea</taxon>
        <taxon>Methanobacteriati</taxon>
        <taxon>Methanobacteriota</taxon>
        <taxon>Stenosarchaea group</taxon>
        <taxon>Halobacteria</taxon>
        <taxon>Halobacteriales</taxon>
        <taxon>Haloarculaceae</taxon>
        <taxon>Halomicrobium</taxon>
    </lineage>
</organism>
<reference evidence="11" key="1">
    <citation type="submission" date="2019-12" db="EMBL/GenBank/DDBJ databases">
        <title>Whole-genome sequence of Halomicrobium mukohataei pws1.</title>
        <authorList>
            <person name="Verma D.K."/>
            <person name="Gopal K."/>
            <person name="Prasad E.S."/>
        </authorList>
    </citation>
    <scope>NUCLEOTIDE SEQUENCE</scope>
    <source>
        <strain evidence="11">Pws1</strain>
    </source>
</reference>
<dbReference type="SUPFAM" id="SSF55945">
    <property type="entry name" value="TATA-box binding protein-like"/>
    <property type="match status" value="1"/>
</dbReference>
<comment type="catalytic activity">
    <reaction evidence="9">
        <text>2'-deoxyribonucleotide-(2'-deoxyribose 5'-phosphate)-2'-deoxyribonucleotide-DNA = a 3'-end 2'-deoxyribonucleotide-(2,3-dehydro-2,3-deoxyribose 5'-phosphate)-DNA + a 5'-end 5'-phospho-2'-deoxyribonucleoside-DNA + H(+)</text>
        <dbReference type="Rhea" id="RHEA:66592"/>
        <dbReference type="Rhea" id="RHEA-COMP:13180"/>
        <dbReference type="Rhea" id="RHEA-COMP:16897"/>
        <dbReference type="Rhea" id="RHEA-COMP:17067"/>
        <dbReference type="ChEBI" id="CHEBI:15378"/>
        <dbReference type="ChEBI" id="CHEBI:136412"/>
        <dbReference type="ChEBI" id="CHEBI:157695"/>
        <dbReference type="ChEBI" id="CHEBI:167181"/>
        <dbReference type="EC" id="4.2.99.18"/>
    </reaction>
</comment>
<dbReference type="Gene3D" id="1.10.340.30">
    <property type="entry name" value="Hypothetical protein, domain 2"/>
    <property type="match status" value="1"/>
</dbReference>
<dbReference type="Pfam" id="PF00730">
    <property type="entry name" value="HhH-GPD"/>
    <property type="match status" value="1"/>
</dbReference>
<dbReference type="EC" id="4.2.99.18" evidence="2"/>
<evidence type="ECO:0000256" key="6">
    <source>
        <dbReference type="ARBA" id="ARBA00023239"/>
    </source>
</evidence>
<evidence type="ECO:0000256" key="8">
    <source>
        <dbReference type="ARBA" id="ARBA00023295"/>
    </source>
</evidence>
<protein>
    <recommendedName>
        <fullName evidence="2">DNA-(apurinic or apyrimidinic site) lyase</fullName>
        <ecNumber evidence="2">4.2.99.18</ecNumber>
    </recommendedName>
</protein>
<evidence type="ECO:0000256" key="2">
    <source>
        <dbReference type="ARBA" id="ARBA00012720"/>
    </source>
</evidence>
<comment type="similarity">
    <text evidence="1">Belongs to the type-1 OGG1 family.</text>
</comment>
<dbReference type="EMBL" id="WOYG01000001">
    <property type="protein sequence ID" value="NLV10754.1"/>
    <property type="molecule type" value="Genomic_DNA"/>
</dbReference>
<dbReference type="InterPro" id="IPR003265">
    <property type="entry name" value="HhH-GPD_domain"/>
</dbReference>
<keyword evidence="8" id="KW-0326">Glycosidase</keyword>
<evidence type="ECO:0000256" key="7">
    <source>
        <dbReference type="ARBA" id="ARBA00023268"/>
    </source>
</evidence>
<dbReference type="GO" id="GO:0008534">
    <property type="term" value="F:oxidized purine nucleobase lesion DNA N-glycosylase activity"/>
    <property type="evidence" value="ECO:0007669"/>
    <property type="project" value="InterPro"/>
</dbReference>
<evidence type="ECO:0000256" key="9">
    <source>
        <dbReference type="ARBA" id="ARBA00044632"/>
    </source>
</evidence>
<dbReference type="AlphaFoldDB" id="A0A847UGX3"/>
<accession>A0A847UGX3</accession>
<dbReference type="GO" id="GO:0140078">
    <property type="term" value="F:class I DNA-(apurinic or apyrimidinic site) endonuclease activity"/>
    <property type="evidence" value="ECO:0007669"/>
    <property type="project" value="UniProtKB-EC"/>
</dbReference>